<dbReference type="InterPro" id="IPR050789">
    <property type="entry name" value="Diverse_Enzym_Activities"/>
</dbReference>
<dbReference type="Proteomes" id="UP000194131">
    <property type="component" value="Unassembled WGS sequence"/>
</dbReference>
<dbReference type="Pfam" id="PF00144">
    <property type="entry name" value="Beta-lactamase"/>
    <property type="match status" value="1"/>
</dbReference>
<dbReference type="Proteomes" id="UP000006976">
    <property type="component" value="Unassembled WGS sequence"/>
</dbReference>
<proteinExistence type="predicted"/>
<dbReference type="RefSeq" id="WP_002127614.1">
    <property type="nucleotide sequence ID" value="NZ_CM125442.1"/>
</dbReference>
<evidence type="ECO:0000313" key="8">
    <source>
        <dbReference type="Proteomes" id="UP000236165"/>
    </source>
</evidence>
<dbReference type="EMBL" id="MRWU01000001">
    <property type="protein sequence ID" value="OSX96988.1"/>
    <property type="molecule type" value="Genomic_DNA"/>
</dbReference>
<reference evidence="4 8" key="2">
    <citation type="submission" date="2016-10" db="EMBL/GenBank/DDBJ databases">
        <title>Genome Sequence of Bacillus weihenstephanensis GM6LP.</title>
        <authorList>
            <person name="Poehlein A."/>
            <person name="Wemheuer F."/>
            <person name="Hollensteiner J."/>
            <person name="Wemheuer B."/>
        </authorList>
    </citation>
    <scope>NUCLEOTIDE SEQUENCE [LARGE SCALE GENOMIC DNA]</scope>
    <source>
        <strain evidence="4 8">GM6LP</strain>
    </source>
</reference>
<dbReference type="InterPro" id="IPR012338">
    <property type="entry name" value="Beta-lactam/transpept-like"/>
</dbReference>
<dbReference type="PANTHER" id="PTHR43283">
    <property type="entry name" value="BETA-LACTAMASE-RELATED"/>
    <property type="match status" value="1"/>
</dbReference>
<dbReference type="KEGG" id="bmyo:BG05_3360"/>
<dbReference type="EMBL" id="CP065877">
    <property type="protein sequence ID" value="QQA18357.1"/>
    <property type="molecule type" value="Genomic_DNA"/>
</dbReference>
<reference evidence="5 9" key="4">
    <citation type="submission" date="2020-12" db="EMBL/GenBank/DDBJ databases">
        <title>FDA dAtabase for Regulatory Grade micrObial Sequences (FDA-ARGOS): Supporting development and validation of Infectious Disease Dx tests.</title>
        <authorList>
            <person name="Nelson B."/>
            <person name="Plummer A."/>
            <person name="Tallon L."/>
            <person name="Sadzewicz L."/>
            <person name="Zhao X."/>
            <person name="Boylan J."/>
            <person name="Ott S."/>
            <person name="Bowen H."/>
            <person name="Vavikolanu K."/>
            <person name="Mehta A."/>
            <person name="Aluvathingal J."/>
            <person name="Nadendla S."/>
            <person name="Myers T."/>
            <person name="Yan Y."/>
            <person name="Sichtig H."/>
        </authorList>
    </citation>
    <scope>NUCLEOTIDE SEQUENCE [LARGE SCALE GENOMIC DNA]</scope>
    <source>
        <strain evidence="5 9">FDAARGOS_924</strain>
    </source>
</reference>
<name>A0A0B5RYK4_BACMY</name>
<evidence type="ECO:0000313" key="2">
    <source>
        <dbReference type="EMBL" id="EJR41189.1"/>
    </source>
</evidence>
<dbReference type="Proteomes" id="UP000236165">
    <property type="component" value="Unassembled WGS sequence"/>
</dbReference>
<dbReference type="PANTHER" id="PTHR43283:SF7">
    <property type="entry name" value="BETA-LACTAMASE-RELATED DOMAIN-CONTAINING PROTEIN"/>
    <property type="match status" value="1"/>
</dbReference>
<keyword evidence="9" id="KW-1185">Reference proteome</keyword>
<dbReference type="AlphaFoldDB" id="A0A0B5RYK4"/>
<dbReference type="EMBL" id="MKZQ01000058">
    <property type="protein sequence ID" value="PJN67557.1"/>
    <property type="molecule type" value="Genomic_DNA"/>
</dbReference>
<accession>A0A084J267</accession>
<sequence>MYKYEKLISWVESIKETNQSSAAALCIIKDNKIVLEHYSGTHSNTPTSKKVTISSQFNVASARKSYLGLMVAYAVYEGKIKSLDDEAVNYFKEYDPSLLGKTTIRHLVTHSHGLNETDDGTAFREFEPGQAWAYRDINVRMVTQLIYQLYNKSFPELLKERVFTPADFKKTGWRIKQDDNLVKVVVNPDEDAISSVGAVDDGSEKNLFVSAREFAFWGNLHLNKGFLNGKQIVPKEVIALATSLQSPEYTNKELPQNGLFWFVQNEPALFSELGERVPKGSYQILGITGPTILVIPEYNVVVAKMYNKRYNYGGDNYLYYLREFSNLVADTFSSSKNTMVRV</sequence>
<evidence type="ECO:0000313" key="9">
    <source>
        <dbReference type="Proteomes" id="UP000596196"/>
    </source>
</evidence>
<accession>J8FCN1</accession>
<protein>
    <submittedName>
        <fullName evidence="5">Beta-lactamase family protein</fullName>
    </submittedName>
</protein>
<evidence type="ECO:0000313" key="5">
    <source>
        <dbReference type="EMBL" id="QQA18357.1"/>
    </source>
</evidence>
<reference evidence="3 7" key="3">
    <citation type="submission" date="2016-12" db="EMBL/GenBank/DDBJ databases">
        <title>Genome Sequences of Twelve Sporeforming Bacillus Species Isolated from Foods.</title>
        <authorList>
            <person name="De Jong A."/>
            <person name="Holsappel S."/>
            <person name="Kuipers O.P."/>
        </authorList>
    </citation>
    <scope>NUCLEOTIDE SEQUENCE [LARGE SCALE GENOMIC DNA]</scope>
    <source>
        <strain evidence="3 7">S3E15</strain>
    </source>
</reference>
<evidence type="ECO:0000313" key="7">
    <source>
        <dbReference type="Proteomes" id="UP000194131"/>
    </source>
</evidence>
<gene>
    <name evidence="4" type="ORF">BACWE_44680</name>
    <name evidence="5" type="ORF">I6G81_13350</name>
    <name evidence="2" type="ORF">III_02826</name>
    <name evidence="3" type="ORF">S3E15_00619</name>
</gene>
<dbReference type="SUPFAM" id="SSF56601">
    <property type="entry name" value="beta-lactamase/transpeptidase-like"/>
    <property type="match status" value="1"/>
</dbReference>
<dbReference type="Proteomes" id="UP000596196">
    <property type="component" value="Chromosome"/>
</dbReference>
<evidence type="ECO:0000313" key="4">
    <source>
        <dbReference type="EMBL" id="PJN67557.1"/>
    </source>
</evidence>
<accession>A0A0B5RYK4</accession>
<organism evidence="3 7">
    <name type="scientific">Bacillus mycoides</name>
    <dbReference type="NCBI Taxonomy" id="1405"/>
    <lineage>
        <taxon>Bacteria</taxon>
        <taxon>Bacillati</taxon>
        <taxon>Bacillota</taxon>
        <taxon>Bacilli</taxon>
        <taxon>Bacillales</taxon>
        <taxon>Bacillaceae</taxon>
        <taxon>Bacillus</taxon>
        <taxon>Bacillus cereus group</taxon>
    </lineage>
</organism>
<feature type="domain" description="Beta-lactamase-related" evidence="1">
    <location>
        <begin position="11"/>
        <end position="319"/>
    </location>
</feature>
<dbReference type="InterPro" id="IPR001466">
    <property type="entry name" value="Beta-lactam-related"/>
</dbReference>
<reference evidence="2 6" key="1">
    <citation type="submission" date="2012-04" db="EMBL/GenBank/DDBJ databases">
        <title>The Genome Sequence of Bacillus cereus VD078.</title>
        <authorList>
            <consortium name="The Broad Institute Genome Sequencing Platform"/>
            <consortium name="The Broad Institute Genome Sequencing Center for Infectious Disease"/>
            <person name="Feldgarden M."/>
            <person name="Van der Auwera G.A."/>
            <person name="Mahillon J."/>
            <person name="Duprez V."/>
            <person name="Timmery S."/>
            <person name="Mattelet C."/>
            <person name="Dierick K."/>
            <person name="Sun M."/>
            <person name="Yu Z."/>
            <person name="Zhu L."/>
            <person name="Hu X."/>
            <person name="Shank E.B."/>
            <person name="Swiecicka I."/>
            <person name="Hansen B.M."/>
            <person name="Andrup L."/>
            <person name="Young S.K."/>
            <person name="Zeng Q."/>
            <person name="Gargeya S."/>
            <person name="Fitzgerald M."/>
            <person name="Haas B."/>
            <person name="Abouelleil A."/>
            <person name="Alvarado L."/>
            <person name="Arachchi H.M."/>
            <person name="Berlin A."/>
            <person name="Chapman S.B."/>
            <person name="Goldberg J."/>
            <person name="Griggs A."/>
            <person name="Gujja S."/>
            <person name="Hansen M."/>
            <person name="Howarth C."/>
            <person name="Imamovic A."/>
            <person name="Larimer J."/>
            <person name="McCowen C."/>
            <person name="Montmayeur A."/>
            <person name="Murphy C."/>
            <person name="Neiman D."/>
            <person name="Pearson M."/>
            <person name="Priest M."/>
            <person name="Roberts A."/>
            <person name="Saif S."/>
            <person name="Shea T."/>
            <person name="Sisk P."/>
            <person name="Sykes S."/>
            <person name="Wortman J."/>
            <person name="Nusbaum C."/>
            <person name="Birren B."/>
        </authorList>
    </citation>
    <scope>NUCLEOTIDE SEQUENCE [LARGE SCALE GENOMIC DNA]</scope>
    <source>
        <strain evidence="2 6">VD078</strain>
    </source>
</reference>
<evidence type="ECO:0000313" key="6">
    <source>
        <dbReference type="Proteomes" id="UP000006976"/>
    </source>
</evidence>
<dbReference type="EMBL" id="AHEV01000013">
    <property type="protein sequence ID" value="EJR41189.1"/>
    <property type="molecule type" value="Genomic_DNA"/>
</dbReference>
<evidence type="ECO:0000259" key="1">
    <source>
        <dbReference type="Pfam" id="PF00144"/>
    </source>
</evidence>
<evidence type="ECO:0000313" key="3">
    <source>
        <dbReference type="EMBL" id="OSX96988.1"/>
    </source>
</evidence>
<dbReference type="Gene3D" id="3.40.710.10">
    <property type="entry name" value="DD-peptidase/beta-lactamase superfamily"/>
    <property type="match status" value="1"/>
</dbReference>